<evidence type="ECO:0000256" key="5">
    <source>
        <dbReference type="SAM" id="MobiDB-lite"/>
    </source>
</evidence>
<name>A0A3E2H1K5_SCYLI</name>
<feature type="non-terminal residue" evidence="9">
    <location>
        <position position="514"/>
    </location>
</feature>
<keyword evidence="2 6" id="KW-0812">Transmembrane</keyword>
<feature type="transmembrane region" description="Helical" evidence="6">
    <location>
        <begin position="342"/>
        <end position="362"/>
    </location>
</feature>
<evidence type="ECO:0000256" key="3">
    <source>
        <dbReference type="ARBA" id="ARBA00022989"/>
    </source>
</evidence>
<dbReference type="PANTHER" id="PTHR37451">
    <property type="entry name" value="MARVEL DOMAIN"/>
    <property type="match status" value="1"/>
</dbReference>
<feature type="transmembrane region" description="Helical" evidence="6">
    <location>
        <begin position="309"/>
        <end position="330"/>
    </location>
</feature>
<dbReference type="EMBL" id="NCSJ02000215">
    <property type="protein sequence ID" value="RFU27245.1"/>
    <property type="molecule type" value="Genomic_DNA"/>
</dbReference>
<evidence type="ECO:0000256" key="6">
    <source>
        <dbReference type="SAM" id="Phobius"/>
    </source>
</evidence>
<evidence type="ECO:0000256" key="1">
    <source>
        <dbReference type="ARBA" id="ARBA00004141"/>
    </source>
</evidence>
<keyword evidence="4 6" id="KW-0472">Membrane</keyword>
<feature type="chain" id="PRO_5017693734" description="MARVEL domain-containing protein" evidence="7">
    <location>
        <begin position="22"/>
        <end position="514"/>
    </location>
</feature>
<feature type="signal peptide" evidence="7">
    <location>
        <begin position="1"/>
        <end position="21"/>
    </location>
</feature>
<dbReference type="AlphaFoldDB" id="A0A3E2H1K5"/>
<feature type="domain" description="MARVEL" evidence="8">
    <location>
        <begin position="314"/>
        <end position="450"/>
    </location>
</feature>
<sequence>MIVISRVFAALLFLAITYAIATPTASAESTTLRYIPGDDLNSIIRSMKYDDLSVFHLGSDGVLRTFSNNLTILDYHQLDIDQVKKLASEQLAQWQASDLDIPFSLTELVKSPVDGRLTTDIVAPLNPEDKPNVTLPSITPRSVRLESLIERQVMSSNTEASSSLLSHDQQQRMVNQKELSQILKGVKHDLTLNGVFSLGKDGVLRSLTADREVVDAVALRPELIKALLDRMPHNPQAEIDYRGVDGTKVPQEKWFHPDRSLLPAPFTPPEERRNLSPEQLEKNRQMLENRPGQDIEPQMLSDHNLELKVVVTDVFAIIIVGLTGYSASVFNASSFHGYGMSFFTFAWTILLMLYVLCTPFFFPEAYNYWLHLIFESLTTLFTLVTFALIANEVSAWTSAHSVLASINKSNANKGFMLLTWPAGDSALNSLKAALTFAVAQWVLFVISLFVVSMFIHRHRLANNESGFFGWRIKRKDTAKDLPEPPVPPVPASASQGPVEMPNVEGAREENSSVV</sequence>
<proteinExistence type="predicted"/>
<feature type="non-terminal residue" evidence="9">
    <location>
        <position position="1"/>
    </location>
</feature>
<dbReference type="STRING" id="5539.A0A3E2H1K5"/>
<comment type="subcellular location">
    <subcellularLocation>
        <location evidence="1">Membrane</location>
        <topology evidence="1">Multi-pass membrane protein</topology>
    </subcellularLocation>
</comment>
<evidence type="ECO:0000259" key="8">
    <source>
        <dbReference type="Pfam" id="PF01284"/>
    </source>
</evidence>
<evidence type="ECO:0000256" key="2">
    <source>
        <dbReference type="ARBA" id="ARBA00022692"/>
    </source>
</evidence>
<evidence type="ECO:0000313" key="9">
    <source>
        <dbReference type="EMBL" id="RFU27245.1"/>
    </source>
</evidence>
<dbReference type="GO" id="GO:0016020">
    <property type="term" value="C:membrane"/>
    <property type="evidence" value="ECO:0007669"/>
    <property type="project" value="UniProtKB-SubCell"/>
</dbReference>
<gene>
    <name evidence="9" type="ORF">B7463_g9097</name>
</gene>
<protein>
    <recommendedName>
        <fullName evidence="8">MARVEL domain-containing protein</fullName>
    </recommendedName>
</protein>
<keyword evidence="7" id="KW-0732">Signal</keyword>
<dbReference type="PANTHER" id="PTHR37451:SF4">
    <property type="entry name" value="MARVEL DOMAIN-CONTAINING PROTEIN"/>
    <property type="match status" value="1"/>
</dbReference>
<feature type="transmembrane region" description="Helical" evidence="6">
    <location>
        <begin position="368"/>
        <end position="390"/>
    </location>
</feature>
<dbReference type="InterPro" id="IPR008253">
    <property type="entry name" value="Marvel"/>
</dbReference>
<comment type="caution">
    <text evidence="9">The sequence shown here is derived from an EMBL/GenBank/DDBJ whole genome shotgun (WGS) entry which is preliminary data.</text>
</comment>
<evidence type="ECO:0000256" key="7">
    <source>
        <dbReference type="SAM" id="SignalP"/>
    </source>
</evidence>
<evidence type="ECO:0000313" key="10">
    <source>
        <dbReference type="Proteomes" id="UP000258309"/>
    </source>
</evidence>
<keyword evidence="10" id="KW-1185">Reference proteome</keyword>
<keyword evidence="3 6" id="KW-1133">Transmembrane helix</keyword>
<organism evidence="9 10">
    <name type="scientific">Scytalidium lignicola</name>
    <name type="common">Hyphomycete</name>
    <dbReference type="NCBI Taxonomy" id="5539"/>
    <lineage>
        <taxon>Eukaryota</taxon>
        <taxon>Fungi</taxon>
        <taxon>Dikarya</taxon>
        <taxon>Ascomycota</taxon>
        <taxon>Pezizomycotina</taxon>
        <taxon>Leotiomycetes</taxon>
        <taxon>Leotiomycetes incertae sedis</taxon>
        <taxon>Scytalidium</taxon>
    </lineage>
</organism>
<dbReference type="OrthoDB" id="3660917at2759"/>
<feature type="compositionally biased region" description="Basic and acidic residues" evidence="5">
    <location>
        <begin position="505"/>
        <end position="514"/>
    </location>
</feature>
<feature type="region of interest" description="Disordered" evidence="5">
    <location>
        <begin position="478"/>
        <end position="514"/>
    </location>
</feature>
<dbReference type="Proteomes" id="UP000258309">
    <property type="component" value="Unassembled WGS sequence"/>
</dbReference>
<dbReference type="Pfam" id="PF01284">
    <property type="entry name" value="MARVEL"/>
    <property type="match status" value="1"/>
</dbReference>
<reference evidence="9 10" key="1">
    <citation type="submission" date="2018-05" db="EMBL/GenBank/DDBJ databases">
        <title>Draft genome sequence of Scytalidium lignicola DSM 105466, a ubiquitous saprotrophic fungus.</title>
        <authorList>
            <person name="Buettner E."/>
            <person name="Gebauer A.M."/>
            <person name="Hofrichter M."/>
            <person name="Liers C."/>
            <person name="Kellner H."/>
        </authorList>
    </citation>
    <scope>NUCLEOTIDE SEQUENCE [LARGE SCALE GENOMIC DNA]</scope>
    <source>
        <strain evidence="9 10">DSM 105466</strain>
    </source>
</reference>
<evidence type="ECO:0000256" key="4">
    <source>
        <dbReference type="ARBA" id="ARBA00023136"/>
    </source>
</evidence>
<feature type="transmembrane region" description="Helical" evidence="6">
    <location>
        <begin position="433"/>
        <end position="455"/>
    </location>
</feature>
<accession>A0A3E2H1K5</accession>